<keyword evidence="3 6" id="KW-0238">DNA-binding</keyword>
<feature type="domain" description="Homeobox" evidence="9">
    <location>
        <begin position="126"/>
        <end position="186"/>
    </location>
</feature>
<dbReference type="Pfam" id="PF00046">
    <property type="entry name" value="Homeodomain"/>
    <property type="match status" value="1"/>
</dbReference>
<name>A0A914RZU6_PAREQ</name>
<dbReference type="PROSITE" id="PS00027">
    <property type="entry name" value="HOMEOBOX_1"/>
    <property type="match status" value="1"/>
</dbReference>
<evidence type="ECO:0000256" key="4">
    <source>
        <dbReference type="ARBA" id="ARBA00023155"/>
    </source>
</evidence>
<dbReference type="PROSITE" id="PS50071">
    <property type="entry name" value="HOMEOBOX_2"/>
    <property type="match status" value="1"/>
</dbReference>
<keyword evidence="2" id="KW-0217">Developmental protein</keyword>
<dbReference type="SUPFAM" id="SSF46689">
    <property type="entry name" value="Homeodomain-like"/>
    <property type="match status" value="1"/>
</dbReference>
<feature type="region of interest" description="Disordered" evidence="8">
    <location>
        <begin position="100"/>
        <end position="126"/>
    </location>
</feature>
<dbReference type="InterPro" id="IPR009057">
    <property type="entry name" value="Homeodomain-like_sf"/>
</dbReference>
<dbReference type="GO" id="GO:0005634">
    <property type="term" value="C:nucleus"/>
    <property type="evidence" value="ECO:0007669"/>
    <property type="project" value="UniProtKB-SubCell"/>
</dbReference>
<comment type="subcellular location">
    <subcellularLocation>
        <location evidence="1 6 7">Nucleus</location>
    </subcellularLocation>
</comment>
<dbReference type="Proteomes" id="UP000887564">
    <property type="component" value="Unplaced"/>
</dbReference>
<dbReference type="CDD" id="cd00086">
    <property type="entry name" value="homeodomain"/>
    <property type="match status" value="1"/>
</dbReference>
<dbReference type="PRINTS" id="PR00031">
    <property type="entry name" value="HTHREPRESSR"/>
</dbReference>
<dbReference type="PANTHER" id="PTHR24340">
    <property type="entry name" value="HOMEOBOX PROTEIN NKX"/>
    <property type="match status" value="1"/>
</dbReference>
<dbReference type="PRINTS" id="PR00024">
    <property type="entry name" value="HOMEOBOX"/>
</dbReference>
<evidence type="ECO:0000256" key="2">
    <source>
        <dbReference type="ARBA" id="ARBA00022473"/>
    </source>
</evidence>
<dbReference type="GO" id="GO:0030154">
    <property type="term" value="P:cell differentiation"/>
    <property type="evidence" value="ECO:0007669"/>
    <property type="project" value="TreeGrafter"/>
</dbReference>
<evidence type="ECO:0000256" key="5">
    <source>
        <dbReference type="ARBA" id="ARBA00023242"/>
    </source>
</evidence>
<evidence type="ECO:0000256" key="6">
    <source>
        <dbReference type="PROSITE-ProRule" id="PRU00108"/>
    </source>
</evidence>
<sequence length="224" mass="26080">MSFAVLVGDLFVESRKSDPHLDWIICKYVPYRVDAQCDERAVTLLVGFAMHSSKPPLEPIVRRAMVINRIDDNVHQYFNGSSFPLVPAIASYSPLNEYNNGNISHETTTTKQRRSSSPDIRLRTQQNRRKPRVLFTHAQVMQLEEHFKRQRYVNASERDGLAESLGLTPTQIKIWFQNRRYKCKRIDQDRTLQLSSQFAFQNQVDIASSTNTTLKEFFICHWIT</sequence>
<dbReference type="InterPro" id="IPR001356">
    <property type="entry name" value="HD"/>
</dbReference>
<dbReference type="InterPro" id="IPR017970">
    <property type="entry name" value="Homeobox_CS"/>
</dbReference>
<evidence type="ECO:0000256" key="8">
    <source>
        <dbReference type="SAM" id="MobiDB-lite"/>
    </source>
</evidence>
<keyword evidence="5 6" id="KW-0539">Nucleus</keyword>
<dbReference type="WBParaSite" id="PEQ_0001203501-mRNA-1">
    <property type="protein sequence ID" value="PEQ_0001203501-mRNA-1"/>
    <property type="gene ID" value="PEQ_0001203501"/>
</dbReference>
<reference evidence="11" key="1">
    <citation type="submission" date="2022-11" db="UniProtKB">
        <authorList>
            <consortium name="WormBaseParasite"/>
        </authorList>
    </citation>
    <scope>IDENTIFICATION</scope>
</reference>
<feature type="compositionally biased region" description="Polar residues" evidence="8">
    <location>
        <begin position="100"/>
        <end position="118"/>
    </location>
</feature>
<organism evidence="10 11">
    <name type="scientific">Parascaris equorum</name>
    <name type="common">Equine roundworm</name>
    <dbReference type="NCBI Taxonomy" id="6256"/>
    <lineage>
        <taxon>Eukaryota</taxon>
        <taxon>Metazoa</taxon>
        <taxon>Ecdysozoa</taxon>
        <taxon>Nematoda</taxon>
        <taxon>Chromadorea</taxon>
        <taxon>Rhabditida</taxon>
        <taxon>Spirurina</taxon>
        <taxon>Ascaridomorpha</taxon>
        <taxon>Ascaridoidea</taxon>
        <taxon>Ascarididae</taxon>
        <taxon>Parascaris</taxon>
    </lineage>
</organism>
<dbReference type="SMART" id="SM00389">
    <property type="entry name" value="HOX"/>
    <property type="match status" value="1"/>
</dbReference>
<proteinExistence type="predicted"/>
<evidence type="ECO:0000256" key="1">
    <source>
        <dbReference type="ARBA" id="ARBA00004123"/>
    </source>
</evidence>
<dbReference type="InterPro" id="IPR000047">
    <property type="entry name" value="HTH_motif"/>
</dbReference>
<dbReference type="AlphaFoldDB" id="A0A914RZU6"/>
<feature type="DNA-binding region" description="Homeobox" evidence="6">
    <location>
        <begin position="128"/>
        <end position="187"/>
    </location>
</feature>
<dbReference type="PANTHER" id="PTHR24340:SF41">
    <property type="entry name" value="MUSCLE-SPECIFIC HOMEOBOX PROTEIN TINMAN-RELATED"/>
    <property type="match status" value="1"/>
</dbReference>
<dbReference type="InterPro" id="IPR020479">
    <property type="entry name" value="HD_metazoa"/>
</dbReference>
<dbReference type="Gene3D" id="1.10.10.60">
    <property type="entry name" value="Homeodomain-like"/>
    <property type="match status" value="1"/>
</dbReference>
<evidence type="ECO:0000256" key="3">
    <source>
        <dbReference type="ARBA" id="ARBA00023125"/>
    </source>
</evidence>
<protein>
    <submittedName>
        <fullName evidence="11">Homeobox domain-containing protein</fullName>
    </submittedName>
</protein>
<keyword evidence="4 6" id="KW-0371">Homeobox</keyword>
<dbReference type="GO" id="GO:0000981">
    <property type="term" value="F:DNA-binding transcription factor activity, RNA polymerase II-specific"/>
    <property type="evidence" value="ECO:0007669"/>
    <property type="project" value="InterPro"/>
</dbReference>
<evidence type="ECO:0000313" key="10">
    <source>
        <dbReference type="Proteomes" id="UP000887564"/>
    </source>
</evidence>
<dbReference type="GO" id="GO:0000978">
    <property type="term" value="F:RNA polymerase II cis-regulatory region sequence-specific DNA binding"/>
    <property type="evidence" value="ECO:0007669"/>
    <property type="project" value="TreeGrafter"/>
</dbReference>
<evidence type="ECO:0000313" key="11">
    <source>
        <dbReference type="WBParaSite" id="PEQ_0001203501-mRNA-1"/>
    </source>
</evidence>
<keyword evidence="10" id="KW-1185">Reference proteome</keyword>
<evidence type="ECO:0000256" key="7">
    <source>
        <dbReference type="RuleBase" id="RU000682"/>
    </source>
</evidence>
<accession>A0A914RZU6</accession>
<dbReference type="InterPro" id="IPR050394">
    <property type="entry name" value="Homeobox_NK-like"/>
</dbReference>
<evidence type="ECO:0000259" key="9">
    <source>
        <dbReference type="PROSITE" id="PS50071"/>
    </source>
</evidence>